<gene>
    <name evidence="2" type="ORF">Pfra01_001206600</name>
</gene>
<feature type="compositionally biased region" description="Basic and acidic residues" evidence="1">
    <location>
        <begin position="18"/>
        <end position="29"/>
    </location>
</feature>
<feature type="compositionally biased region" description="Polar residues" evidence="1">
    <location>
        <begin position="30"/>
        <end position="42"/>
    </location>
</feature>
<evidence type="ECO:0000313" key="2">
    <source>
        <dbReference type="EMBL" id="GMF39941.1"/>
    </source>
</evidence>
<keyword evidence="3" id="KW-1185">Reference proteome</keyword>
<evidence type="ECO:0000256" key="1">
    <source>
        <dbReference type="SAM" id="MobiDB-lite"/>
    </source>
</evidence>
<reference evidence="2" key="1">
    <citation type="submission" date="2023-04" db="EMBL/GenBank/DDBJ databases">
        <title>Phytophthora fragariaefolia NBRC 109709.</title>
        <authorList>
            <person name="Ichikawa N."/>
            <person name="Sato H."/>
            <person name="Tonouchi N."/>
        </authorList>
    </citation>
    <scope>NUCLEOTIDE SEQUENCE</scope>
    <source>
        <strain evidence="2">NBRC 109709</strain>
    </source>
</reference>
<dbReference type="Proteomes" id="UP001165121">
    <property type="component" value="Unassembled WGS sequence"/>
</dbReference>
<evidence type="ECO:0000313" key="3">
    <source>
        <dbReference type="Proteomes" id="UP001165121"/>
    </source>
</evidence>
<organism evidence="2 3">
    <name type="scientific">Phytophthora fragariaefolia</name>
    <dbReference type="NCBI Taxonomy" id="1490495"/>
    <lineage>
        <taxon>Eukaryota</taxon>
        <taxon>Sar</taxon>
        <taxon>Stramenopiles</taxon>
        <taxon>Oomycota</taxon>
        <taxon>Peronosporomycetes</taxon>
        <taxon>Peronosporales</taxon>
        <taxon>Peronosporaceae</taxon>
        <taxon>Phytophthora</taxon>
    </lineage>
</organism>
<dbReference type="OrthoDB" id="8950192at2759"/>
<dbReference type="EMBL" id="BSXT01001202">
    <property type="protein sequence ID" value="GMF39941.1"/>
    <property type="molecule type" value="Genomic_DNA"/>
</dbReference>
<proteinExistence type="predicted"/>
<sequence>MLRPSPAPSTAAAGPNECHPHHQQHERNKSTCNKSHTDSTSCNTSLNSLAWPDLADKKTETYDTSLKKGHSTNAMDYRSSRLRQTRYKLFVKVLASRLQHFLGDDGRVLLPDFSKAYDTMDWKYLFKILRKFGFPEAFVSIMQCLHTGIMNRFAVNVEVPDPVKFAQGPGKFAHWFHSSNIRDRDTWIVDHAGQVHRRHTTIGGPRGTSAQIQQTTPGSSWRIYHSFQETHTYSNSLGDFRGVECDMRSANSSSWMGTCTAWDPSPSTRRHRYLGQQIGHSQLSTVNWECSNKHWSPTEVAQCNFHTFFSSQRMRSLRAQYSERPRNNAEAQSLGGSRQYRFLQAQYGSMSRPSSQADGGGVSLSSVLIALKSQNV</sequence>
<comment type="caution">
    <text evidence="2">The sequence shown here is derived from an EMBL/GenBank/DDBJ whole genome shotgun (WGS) entry which is preliminary data.</text>
</comment>
<feature type="region of interest" description="Disordered" evidence="1">
    <location>
        <begin position="1"/>
        <end position="42"/>
    </location>
</feature>
<accession>A0A9W6XIF6</accession>
<protein>
    <submittedName>
        <fullName evidence="2">Unnamed protein product</fullName>
    </submittedName>
</protein>
<name>A0A9W6XIF6_9STRA</name>
<dbReference type="AlphaFoldDB" id="A0A9W6XIF6"/>